<keyword evidence="2" id="KW-0865">Zymogen</keyword>
<evidence type="ECO:0000313" key="5">
    <source>
        <dbReference type="Proteomes" id="UP000039865"/>
    </source>
</evidence>
<evidence type="ECO:0000259" key="3">
    <source>
        <dbReference type="SMART" id="SM00645"/>
    </source>
</evidence>
<keyword evidence="5" id="KW-1185">Reference proteome</keyword>
<accession>A0A078ALC8</accession>
<dbReference type="PANTHER" id="PTHR12411">
    <property type="entry name" value="CYSTEINE PROTEASE FAMILY C1-RELATED"/>
    <property type="match status" value="1"/>
</dbReference>
<dbReference type="InterPro" id="IPR038765">
    <property type="entry name" value="Papain-like_cys_pep_sf"/>
</dbReference>
<dbReference type="SUPFAM" id="SSF54001">
    <property type="entry name" value="Cysteine proteinases"/>
    <property type="match status" value="1"/>
</dbReference>
<proteinExistence type="inferred from homology"/>
<dbReference type="PROSITE" id="PS00639">
    <property type="entry name" value="THIOL_PROTEASE_HIS"/>
    <property type="match status" value="1"/>
</dbReference>
<dbReference type="CDD" id="cd02248">
    <property type="entry name" value="Peptidase_C1A"/>
    <property type="match status" value="1"/>
</dbReference>
<dbReference type="GO" id="GO:0008234">
    <property type="term" value="F:cysteine-type peptidase activity"/>
    <property type="evidence" value="ECO:0007669"/>
    <property type="project" value="InterPro"/>
</dbReference>
<dbReference type="InParanoid" id="A0A078ALC8"/>
<dbReference type="Proteomes" id="UP000039865">
    <property type="component" value="Unassembled WGS sequence"/>
</dbReference>
<dbReference type="Gene3D" id="3.90.70.10">
    <property type="entry name" value="Cysteine proteinases"/>
    <property type="match status" value="1"/>
</dbReference>
<dbReference type="GO" id="GO:0006508">
    <property type="term" value="P:proteolysis"/>
    <property type="evidence" value="ECO:0007669"/>
    <property type="project" value="InterPro"/>
</dbReference>
<dbReference type="EMBL" id="CCKQ01011591">
    <property type="protein sequence ID" value="CDW83165.1"/>
    <property type="molecule type" value="Genomic_DNA"/>
</dbReference>
<dbReference type="AlphaFoldDB" id="A0A078ALC8"/>
<dbReference type="InterPro" id="IPR039417">
    <property type="entry name" value="Peptidase_C1A_papain-like"/>
</dbReference>
<evidence type="ECO:0000256" key="2">
    <source>
        <dbReference type="ARBA" id="ARBA00023145"/>
    </source>
</evidence>
<dbReference type="InterPro" id="IPR025660">
    <property type="entry name" value="Pept_his_AS"/>
</dbReference>
<dbReference type="OMA" id="PKTHFRY"/>
<dbReference type="SMART" id="SM00645">
    <property type="entry name" value="Pept_C1"/>
    <property type="match status" value="1"/>
</dbReference>
<protein>
    <submittedName>
        <fullName evidence="4">Cathepsin l-like proteinase</fullName>
    </submittedName>
</protein>
<evidence type="ECO:0000313" key="4">
    <source>
        <dbReference type="EMBL" id="CDW83165.1"/>
    </source>
</evidence>
<evidence type="ECO:0000256" key="1">
    <source>
        <dbReference type="ARBA" id="ARBA00008455"/>
    </source>
</evidence>
<dbReference type="Pfam" id="PF00112">
    <property type="entry name" value="Peptidase_C1"/>
    <property type="match status" value="1"/>
</dbReference>
<reference evidence="4 5" key="1">
    <citation type="submission" date="2014-06" db="EMBL/GenBank/DDBJ databases">
        <authorList>
            <person name="Swart Estienne"/>
        </authorList>
    </citation>
    <scope>NUCLEOTIDE SEQUENCE [LARGE SCALE GENOMIC DNA]</scope>
    <source>
        <strain evidence="4 5">130c</strain>
    </source>
</reference>
<dbReference type="InterPro" id="IPR013128">
    <property type="entry name" value="Peptidase_C1A"/>
</dbReference>
<sequence length="228" mass="25540">MNALLMSKSKPKVLDWRYQNIVTPVKYQGQCGSCYAFTAIAALESLLILKNKNLNQNIDLSEQQLLDCSSWYGNRGCRGGDVGQAYEYLKSFKIQRESSYPYTGIAGTCKYDESKGVTIVENNEKYWVDGADEIKLLVVQNPVVAGLDASSIYFKNYHSGIITSDDCGQQMNHSVLIIGYGSEKNVEYWIVKNSYGTQWGERGYARIKIGIKEGTCGINKYIAFPVLN</sequence>
<organism evidence="4 5">
    <name type="scientific">Stylonychia lemnae</name>
    <name type="common">Ciliate</name>
    <dbReference type="NCBI Taxonomy" id="5949"/>
    <lineage>
        <taxon>Eukaryota</taxon>
        <taxon>Sar</taxon>
        <taxon>Alveolata</taxon>
        <taxon>Ciliophora</taxon>
        <taxon>Intramacronucleata</taxon>
        <taxon>Spirotrichea</taxon>
        <taxon>Stichotrichia</taxon>
        <taxon>Sporadotrichida</taxon>
        <taxon>Oxytrichidae</taxon>
        <taxon>Stylonychinae</taxon>
        <taxon>Stylonychia</taxon>
    </lineage>
</organism>
<dbReference type="InterPro" id="IPR000169">
    <property type="entry name" value="Pept_cys_AS"/>
</dbReference>
<comment type="similarity">
    <text evidence="1">Belongs to the peptidase C1 family.</text>
</comment>
<dbReference type="PRINTS" id="PR00705">
    <property type="entry name" value="PAPAIN"/>
</dbReference>
<dbReference type="InterPro" id="IPR000668">
    <property type="entry name" value="Peptidase_C1A_C"/>
</dbReference>
<dbReference type="OrthoDB" id="190265at2759"/>
<dbReference type="PROSITE" id="PS00139">
    <property type="entry name" value="THIOL_PROTEASE_CYS"/>
    <property type="match status" value="1"/>
</dbReference>
<feature type="domain" description="Peptidase C1A papain C-terminal" evidence="3">
    <location>
        <begin position="10"/>
        <end position="226"/>
    </location>
</feature>
<name>A0A078ALC8_STYLE</name>
<gene>
    <name evidence="4" type="primary">Contig5590.g5986</name>
    <name evidence="4" type="ORF">STYLEM_12206</name>
</gene>